<protein>
    <submittedName>
        <fullName evidence="2">Uncharacterized protein</fullName>
    </submittedName>
</protein>
<comment type="caution">
    <text evidence="2">The sequence shown here is derived from an EMBL/GenBank/DDBJ whole genome shotgun (WGS) entry which is preliminary data.</text>
</comment>
<evidence type="ECO:0000256" key="1">
    <source>
        <dbReference type="SAM" id="MobiDB-lite"/>
    </source>
</evidence>
<organism evidence="2 3">
    <name type="scientific">Paludibacterium paludis</name>
    <dbReference type="NCBI Taxonomy" id="1225769"/>
    <lineage>
        <taxon>Bacteria</taxon>
        <taxon>Pseudomonadati</taxon>
        <taxon>Pseudomonadota</taxon>
        <taxon>Betaproteobacteria</taxon>
        <taxon>Neisseriales</taxon>
        <taxon>Chromobacteriaceae</taxon>
        <taxon>Paludibacterium</taxon>
    </lineage>
</organism>
<evidence type="ECO:0000313" key="3">
    <source>
        <dbReference type="Proteomes" id="UP000645257"/>
    </source>
</evidence>
<proteinExistence type="predicted"/>
<keyword evidence="3" id="KW-1185">Reference proteome</keyword>
<dbReference type="Proteomes" id="UP000645257">
    <property type="component" value="Unassembled WGS sequence"/>
</dbReference>
<dbReference type="RefSeq" id="WP_189531470.1">
    <property type="nucleotide sequence ID" value="NZ_BMYX01000003.1"/>
</dbReference>
<name>A0A918NZ75_9NEIS</name>
<gene>
    <name evidence="2" type="ORF">GCM10011289_08110</name>
</gene>
<feature type="region of interest" description="Disordered" evidence="1">
    <location>
        <begin position="47"/>
        <end position="67"/>
    </location>
</feature>
<dbReference type="AlphaFoldDB" id="A0A918NZ75"/>
<evidence type="ECO:0000313" key="2">
    <source>
        <dbReference type="EMBL" id="GGY07915.1"/>
    </source>
</evidence>
<sequence>MLVSSFLLNPSKRVVEVAALARRAGGQLVSRLVRVCMSCVRPSDDPYFAGPSKSVPTQENVRASGDSALDETGKDALLRRVMSTIGGMLRRMPDEVSLDLVRQARSMQLVRHLDGIAARRFADGWGSPAQVRVEMSDCARQLLDRDEFSDVRHHLLDPDNLFKIASSTLAAWVSDAIRSCEPDVSRHKALHESLFPVVVNKLAAEKGLSTERFEAFLAAMTARATTLHL</sequence>
<reference evidence="2" key="2">
    <citation type="submission" date="2020-09" db="EMBL/GenBank/DDBJ databases">
        <authorList>
            <person name="Sun Q."/>
            <person name="Kim S."/>
        </authorList>
    </citation>
    <scope>NUCLEOTIDE SEQUENCE</scope>
    <source>
        <strain evidence="2">KCTC 32182</strain>
    </source>
</reference>
<reference evidence="2" key="1">
    <citation type="journal article" date="2014" name="Int. J. Syst. Evol. Microbiol.">
        <title>Complete genome sequence of Corynebacterium casei LMG S-19264T (=DSM 44701T), isolated from a smear-ripened cheese.</title>
        <authorList>
            <consortium name="US DOE Joint Genome Institute (JGI-PGF)"/>
            <person name="Walter F."/>
            <person name="Albersmeier A."/>
            <person name="Kalinowski J."/>
            <person name="Ruckert C."/>
        </authorList>
    </citation>
    <scope>NUCLEOTIDE SEQUENCE</scope>
    <source>
        <strain evidence="2">KCTC 32182</strain>
    </source>
</reference>
<dbReference type="EMBL" id="BMYX01000003">
    <property type="protein sequence ID" value="GGY07915.1"/>
    <property type="molecule type" value="Genomic_DNA"/>
</dbReference>
<accession>A0A918NZ75</accession>